<dbReference type="SUPFAM" id="SSF53474">
    <property type="entry name" value="alpha/beta-Hydrolases"/>
    <property type="match status" value="1"/>
</dbReference>
<dbReference type="PANTHER" id="PTHR43798">
    <property type="entry name" value="MONOACYLGLYCEROL LIPASE"/>
    <property type="match status" value="1"/>
</dbReference>
<dbReference type="InterPro" id="IPR050266">
    <property type="entry name" value="AB_hydrolase_sf"/>
</dbReference>
<dbReference type="PRINTS" id="PR00412">
    <property type="entry name" value="EPOXHYDRLASE"/>
</dbReference>
<dbReference type="GO" id="GO:0016020">
    <property type="term" value="C:membrane"/>
    <property type="evidence" value="ECO:0007669"/>
    <property type="project" value="TreeGrafter"/>
</dbReference>
<dbReference type="PRINTS" id="PR00111">
    <property type="entry name" value="ABHYDROLASE"/>
</dbReference>
<organism evidence="3 4">
    <name type="scientific">Paenibacillus taichungensis</name>
    <dbReference type="NCBI Taxonomy" id="484184"/>
    <lineage>
        <taxon>Bacteria</taxon>
        <taxon>Bacillati</taxon>
        <taxon>Bacillota</taxon>
        <taxon>Bacilli</taxon>
        <taxon>Bacillales</taxon>
        <taxon>Paenibacillaceae</taxon>
        <taxon>Paenibacillus</taxon>
    </lineage>
</organism>
<keyword evidence="1 3" id="KW-0378">Hydrolase</keyword>
<reference evidence="3 4" key="1">
    <citation type="submission" date="2018-04" db="EMBL/GenBank/DDBJ databases">
        <title>Paenibacillus taichungensis Genome sequencing and assembly.</title>
        <authorList>
            <person name="Xu J."/>
            <person name="Rensing C."/>
            <person name="Mazhar H.S."/>
        </authorList>
    </citation>
    <scope>NUCLEOTIDE SEQUENCE [LARGE SCALE GENOMIC DNA]</scope>
    <source>
        <strain evidence="3 4">NC1</strain>
    </source>
</reference>
<dbReference type="Gene3D" id="3.40.50.1820">
    <property type="entry name" value="alpha/beta hydrolase"/>
    <property type="match status" value="1"/>
</dbReference>
<dbReference type="PANTHER" id="PTHR43798:SF31">
    <property type="entry name" value="AB HYDROLASE SUPERFAMILY PROTEIN YCLE"/>
    <property type="match status" value="1"/>
</dbReference>
<evidence type="ECO:0000259" key="2">
    <source>
        <dbReference type="Pfam" id="PF00561"/>
    </source>
</evidence>
<gene>
    <name evidence="3" type="ORF">DC345_24400</name>
</gene>
<evidence type="ECO:0000313" key="4">
    <source>
        <dbReference type="Proteomes" id="UP000250642"/>
    </source>
</evidence>
<feature type="domain" description="AB hydrolase-1" evidence="2">
    <location>
        <begin position="23"/>
        <end position="255"/>
    </location>
</feature>
<name>A0A329QJ61_9BACL</name>
<dbReference type="GO" id="GO:0016787">
    <property type="term" value="F:hydrolase activity"/>
    <property type="evidence" value="ECO:0007669"/>
    <property type="project" value="UniProtKB-KW"/>
</dbReference>
<dbReference type="InterPro" id="IPR029058">
    <property type="entry name" value="AB_hydrolase_fold"/>
</dbReference>
<protein>
    <submittedName>
        <fullName evidence="3">Alpha/beta hydrolase</fullName>
    </submittedName>
</protein>
<dbReference type="Pfam" id="PF00561">
    <property type="entry name" value="Abhydrolase_1"/>
    <property type="match status" value="1"/>
</dbReference>
<dbReference type="EMBL" id="QEVW01000017">
    <property type="protein sequence ID" value="RAW11729.1"/>
    <property type="molecule type" value="Genomic_DNA"/>
</dbReference>
<dbReference type="AlphaFoldDB" id="A0A329QJ61"/>
<dbReference type="InterPro" id="IPR000073">
    <property type="entry name" value="AB_hydrolase_1"/>
</dbReference>
<accession>A0A329QJ61</accession>
<sequence>MGRYVQVEPNVSVFVEDIGQGTPVVFLHGWPVNYKMFEYQLNVLPNQGIRAIAIDFRGYGKSDAPSTGYDYDRMADDVRAVIDDLELTDVVLAGFSMGGAIAVHYMARHAGHGVSKLALLSAAAPVFTQREGYPYGLTPAQLTEQIIEPIFADRPKLLETFGGMFFAKEHSQPFMDWFHALGMEASSYSTINSAIALRDEDLRGDLSSIQVPTAILHGKKDEICPFEFAEEMHKGIAGSQLIVFEESGHGAFYDELEKFNAELIRFIKSGL</sequence>
<dbReference type="InterPro" id="IPR000639">
    <property type="entry name" value="Epox_hydrolase-like"/>
</dbReference>
<evidence type="ECO:0000313" key="3">
    <source>
        <dbReference type="EMBL" id="RAW11729.1"/>
    </source>
</evidence>
<dbReference type="Proteomes" id="UP000250642">
    <property type="component" value="Unassembled WGS sequence"/>
</dbReference>
<comment type="caution">
    <text evidence="3">The sequence shown here is derived from an EMBL/GenBank/DDBJ whole genome shotgun (WGS) entry which is preliminary data.</text>
</comment>
<evidence type="ECO:0000256" key="1">
    <source>
        <dbReference type="ARBA" id="ARBA00022801"/>
    </source>
</evidence>
<dbReference type="RefSeq" id="WP_113055410.1">
    <property type="nucleotide sequence ID" value="NZ_QEVW01000017.1"/>
</dbReference>
<proteinExistence type="predicted"/>